<feature type="non-terminal residue" evidence="1">
    <location>
        <position position="58"/>
    </location>
</feature>
<dbReference type="AlphaFoldDB" id="A0ABD3W2K7"/>
<name>A0ABD3W2K7_SINWO</name>
<proteinExistence type="predicted"/>
<dbReference type="Proteomes" id="UP001634394">
    <property type="component" value="Unassembled WGS sequence"/>
</dbReference>
<dbReference type="EMBL" id="JBJQND010000009">
    <property type="protein sequence ID" value="KAL3866938.1"/>
    <property type="molecule type" value="Genomic_DNA"/>
</dbReference>
<evidence type="ECO:0000313" key="2">
    <source>
        <dbReference type="Proteomes" id="UP001634394"/>
    </source>
</evidence>
<gene>
    <name evidence="1" type="ORF">ACJMK2_044185</name>
</gene>
<organism evidence="1 2">
    <name type="scientific">Sinanodonta woodiana</name>
    <name type="common">Chinese pond mussel</name>
    <name type="synonym">Anodonta woodiana</name>
    <dbReference type="NCBI Taxonomy" id="1069815"/>
    <lineage>
        <taxon>Eukaryota</taxon>
        <taxon>Metazoa</taxon>
        <taxon>Spiralia</taxon>
        <taxon>Lophotrochozoa</taxon>
        <taxon>Mollusca</taxon>
        <taxon>Bivalvia</taxon>
        <taxon>Autobranchia</taxon>
        <taxon>Heteroconchia</taxon>
        <taxon>Palaeoheterodonta</taxon>
        <taxon>Unionida</taxon>
        <taxon>Unionoidea</taxon>
        <taxon>Unionidae</taxon>
        <taxon>Unioninae</taxon>
        <taxon>Sinanodonta</taxon>
    </lineage>
</organism>
<protein>
    <submittedName>
        <fullName evidence="1">Uncharacterized protein</fullName>
    </submittedName>
</protein>
<evidence type="ECO:0000313" key="1">
    <source>
        <dbReference type="EMBL" id="KAL3866938.1"/>
    </source>
</evidence>
<sequence>YALFWLNAIYSHGITSEASPQCKVSIQQERDNLEQDQRGERKYPPVILVATHSDKVHE</sequence>
<comment type="caution">
    <text evidence="1">The sequence shown here is derived from an EMBL/GenBank/DDBJ whole genome shotgun (WGS) entry which is preliminary data.</text>
</comment>
<accession>A0ABD3W2K7</accession>
<feature type="non-terminal residue" evidence="1">
    <location>
        <position position="1"/>
    </location>
</feature>
<keyword evidence="2" id="KW-1185">Reference proteome</keyword>
<reference evidence="1 2" key="1">
    <citation type="submission" date="2024-11" db="EMBL/GenBank/DDBJ databases">
        <title>Chromosome-level genome assembly of the freshwater bivalve Anodonta woodiana.</title>
        <authorList>
            <person name="Chen X."/>
        </authorList>
    </citation>
    <scope>NUCLEOTIDE SEQUENCE [LARGE SCALE GENOMIC DNA]</scope>
    <source>
        <strain evidence="1">MN2024</strain>
        <tissue evidence="1">Gills</tissue>
    </source>
</reference>